<dbReference type="Proteomes" id="UP001209654">
    <property type="component" value="Unassembled WGS sequence"/>
</dbReference>
<evidence type="ECO:0000256" key="1">
    <source>
        <dbReference type="ARBA" id="ARBA00005662"/>
    </source>
</evidence>
<dbReference type="InterPro" id="IPR029052">
    <property type="entry name" value="Metallo-depent_PP-like"/>
</dbReference>
<evidence type="ECO:0000313" key="3">
    <source>
        <dbReference type="EMBL" id="GLB67445.1"/>
    </source>
</evidence>
<accession>A0ABQ5MTX5</accession>
<dbReference type="Pfam" id="PF09587">
    <property type="entry name" value="PGA_cap"/>
    <property type="match status" value="1"/>
</dbReference>
<dbReference type="SMART" id="SM00854">
    <property type="entry name" value="PGA_cap"/>
    <property type="match status" value="1"/>
</dbReference>
<organism evidence="3 4">
    <name type="scientific">Arthrobacter mangrovi</name>
    <dbReference type="NCBI Taxonomy" id="2966350"/>
    <lineage>
        <taxon>Bacteria</taxon>
        <taxon>Bacillati</taxon>
        <taxon>Actinomycetota</taxon>
        <taxon>Actinomycetes</taxon>
        <taxon>Micrococcales</taxon>
        <taxon>Micrococcaceae</taxon>
        <taxon>Arthrobacter</taxon>
    </lineage>
</organism>
<gene>
    <name evidence="3" type="ORF">AHIS1636_18850</name>
</gene>
<comment type="similarity">
    <text evidence="1">Belongs to the CapA family.</text>
</comment>
<dbReference type="CDD" id="cd07381">
    <property type="entry name" value="MPP_CapA"/>
    <property type="match status" value="1"/>
</dbReference>
<dbReference type="EMBL" id="BRVS01000007">
    <property type="protein sequence ID" value="GLB67445.1"/>
    <property type="molecule type" value="Genomic_DNA"/>
</dbReference>
<reference evidence="3 4" key="1">
    <citation type="journal article" date="2023" name="Int. J. Syst. Evol. Microbiol.">
        <title>Arthrobacter mangrovi sp. nov., an actinobacterium isolated from the rhizosphere of a mangrove.</title>
        <authorList>
            <person name="Hamada M."/>
            <person name="Saitou S."/>
            <person name="Enomoto N."/>
            <person name="Nanri K."/>
            <person name="Hidaka K."/>
            <person name="Miura T."/>
            <person name="Tamura T."/>
        </authorList>
    </citation>
    <scope>NUCLEOTIDE SEQUENCE [LARGE SCALE GENOMIC DNA]</scope>
    <source>
        <strain evidence="3 4">NBRC 112813</strain>
    </source>
</reference>
<evidence type="ECO:0000259" key="2">
    <source>
        <dbReference type="SMART" id="SM00854"/>
    </source>
</evidence>
<name>A0ABQ5MTX5_9MICC</name>
<evidence type="ECO:0000313" key="4">
    <source>
        <dbReference type="Proteomes" id="UP001209654"/>
    </source>
</evidence>
<sequence>MRCATVAMSGDLLLHEPLWEQAARDAARTASGKLDFRPVLAAQEQYLETADLAICQLETPLAQADGPYSGYPAFNVPPQILDAVSAVGYDACTTASNHSIDDGTAGVDRTLDALDEHGLEHTGSYRSPAAARQVLIVDTPAARVAVITGTFSLNGLEPEAAWQVDRLDPRTMIAKAKQARAEGADIVLGAIHAGDEYSDDANAQQREAAHMLADSGEFSLVYGHHSHSVQPIERYGGTWIAYGLGNTIAAHATDNVLNTEGLMVRAQFSQEADGKAWEVARLDWLPATFDGPQHRWCPVAADRLDAASATGQWCISEQADTASRARIKATVESMAGAGGAVREWLLSGD</sequence>
<dbReference type="InterPro" id="IPR052169">
    <property type="entry name" value="CW_Biosynth-Accessory"/>
</dbReference>
<dbReference type="Gene3D" id="3.60.21.10">
    <property type="match status" value="1"/>
</dbReference>
<dbReference type="PANTHER" id="PTHR33393:SF13">
    <property type="entry name" value="PGA BIOSYNTHESIS PROTEIN CAPA"/>
    <property type="match status" value="1"/>
</dbReference>
<dbReference type="InterPro" id="IPR019079">
    <property type="entry name" value="Capsule_synth_CapA"/>
</dbReference>
<comment type="caution">
    <text evidence="3">The sequence shown here is derived from an EMBL/GenBank/DDBJ whole genome shotgun (WGS) entry which is preliminary data.</text>
</comment>
<keyword evidence="4" id="KW-1185">Reference proteome</keyword>
<feature type="domain" description="Capsule synthesis protein CapA" evidence="2">
    <location>
        <begin position="5"/>
        <end position="251"/>
    </location>
</feature>
<proteinExistence type="inferred from homology"/>
<protein>
    <submittedName>
        <fullName evidence="3">Metallophosphatase</fullName>
    </submittedName>
</protein>
<dbReference type="SUPFAM" id="SSF56300">
    <property type="entry name" value="Metallo-dependent phosphatases"/>
    <property type="match status" value="1"/>
</dbReference>
<dbReference type="PANTHER" id="PTHR33393">
    <property type="entry name" value="POLYGLUTAMINE SYNTHESIS ACCESSORY PROTEIN RV0574C-RELATED"/>
    <property type="match status" value="1"/>
</dbReference>
<dbReference type="RefSeq" id="WP_264795573.1">
    <property type="nucleotide sequence ID" value="NZ_BRVS01000007.1"/>
</dbReference>